<dbReference type="OrthoDB" id="5164467at2"/>
<name>A0A117PN26_9ACTN</name>
<comment type="caution">
    <text evidence="1">The sequence shown here is derived from an EMBL/GenBank/DDBJ whole genome shotgun (WGS) entry which is preliminary data.</text>
</comment>
<evidence type="ECO:0000313" key="1">
    <source>
        <dbReference type="EMBL" id="KUM82717.1"/>
    </source>
</evidence>
<dbReference type="AlphaFoldDB" id="A0A117PN26"/>
<sequence>MSGYLVPDRFDVIAYNADHQASAILRWVGENHDFTMTADGPWGQVSGKGADCFDALSRIREQLEPAGWFLGVNGARRDTWPSGSCRGAGGFLVCHLTPGVLPRREDLIQTFHEAPRETLATVAEQIHFEEQWRTSL</sequence>
<reference evidence="1 2" key="1">
    <citation type="submission" date="2015-10" db="EMBL/GenBank/DDBJ databases">
        <title>Draft genome sequence of Streptomyces pseudovenezuelae DSM 40212, type strain for the species Streptomyces pseudovenezuelae.</title>
        <authorList>
            <person name="Ruckert C."/>
            <person name="Winkler A."/>
            <person name="Kalinowski J."/>
            <person name="Kampfer P."/>
            <person name="Glaeser S."/>
        </authorList>
    </citation>
    <scope>NUCLEOTIDE SEQUENCE [LARGE SCALE GENOMIC DNA]</scope>
    <source>
        <strain evidence="1 2">DSM 40212</strain>
    </source>
</reference>
<organism evidence="1 2">
    <name type="scientific">Streptomyces pseudovenezuelae</name>
    <dbReference type="NCBI Taxonomy" id="67350"/>
    <lineage>
        <taxon>Bacteria</taxon>
        <taxon>Bacillati</taxon>
        <taxon>Actinomycetota</taxon>
        <taxon>Actinomycetes</taxon>
        <taxon>Kitasatosporales</taxon>
        <taxon>Streptomycetaceae</taxon>
        <taxon>Streptomyces</taxon>
        <taxon>Streptomyces aurantiacus group</taxon>
    </lineage>
</organism>
<gene>
    <name evidence="1" type="ORF">AQI94_38790</name>
</gene>
<protein>
    <submittedName>
        <fullName evidence="1">Uncharacterized protein</fullName>
    </submittedName>
</protein>
<dbReference type="Proteomes" id="UP000053039">
    <property type="component" value="Unassembled WGS sequence"/>
</dbReference>
<dbReference type="RefSeq" id="WP_051831914.1">
    <property type="nucleotide sequence ID" value="NZ_JBEYZI010000021.1"/>
</dbReference>
<dbReference type="EMBL" id="LMWM01000050">
    <property type="protein sequence ID" value="KUM82717.1"/>
    <property type="molecule type" value="Genomic_DNA"/>
</dbReference>
<accession>A0A117PN26</accession>
<evidence type="ECO:0000313" key="2">
    <source>
        <dbReference type="Proteomes" id="UP000053039"/>
    </source>
</evidence>
<proteinExistence type="predicted"/>